<keyword evidence="5" id="KW-1185">Reference proteome</keyword>
<dbReference type="EMBL" id="PGOL01000316">
    <property type="protein sequence ID" value="PKI72714.1"/>
    <property type="molecule type" value="Genomic_DNA"/>
</dbReference>
<dbReference type="OrthoDB" id="771184at2759"/>
<accession>A0A218X1S8</accession>
<keyword evidence="1" id="KW-1133">Transmembrane helix</keyword>
<feature type="transmembrane region" description="Helical" evidence="1">
    <location>
        <begin position="99"/>
        <end position="132"/>
    </location>
</feature>
<dbReference type="AlphaFoldDB" id="A0A218X1S8"/>
<evidence type="ECO:0000313" key="4">
    <source>
        <dbReference type="Proteomes" id="UP000197138"/>
    </source>
</evidence>
<evidence type="ECO:0008006" key="6">
    <source>
        <dbReference type="Google" id="ProtNLM"/>
    </source>
</evidence>
<dbReference type="PANTHER" id="PTHR34379:SF15">
    <property type="entry name" value="PROTEIN, PUTATIVE-RELATED"/>
    <property type="match status" value="1"/>
</dbReference>
<gene>
    <name evidence="2" type="ORF">CDL15_Pgr002771</name>
    <name evidence="3" type="ORF">CRG98_006893</name>
</gene>
<comment type="caution">
    <text evidence="2">The sequence shown here is derived from an EMBL/GenBank/DDBJ whole genome shotgun (WGS) entry which is preliminary data.</text>
</comment>
<dbReference type="EMBL" id="MTKT01002492">
    <property type="protein sequence ID" value="OWM78600.1"/>
    <property type="molecule type" value="Genomic_DNA"/>
</dbReference>
<dbReference type="Proteomes" id="UP000233551">
    <property type="component" value="Unassembled WGS sequence"/>
</dbReference>
<dbReference type="InterPro" id="IPR040411">
    <property type="entry name" value="At5g23160-like"/>
</dbReference>
<reference evidence="2" key="2">
    <citation type="submission" date="2017-06" db="EMBL/GenBank/DDBJ databases">
        <title>The pomegranate genome and the genomics of punicalagin biosynthesis.</title>
        <authorList>
            <person name="Xu C."/>
        </authorList>
    </citation>
    <scope>NUCLEOTIDE SEQUENCE [LARGE SCALE GENOMIC DNA]</scope>
    <source>
        <tissue evidence="2">Fresh leaf</tissue>
    </source>
</reference>
<dbReference type="PANTHER" id="PTHR34379">
    <property type="entry name" value="OS07G0553800 PROTEIN"/>
    <property type="match status" value="1"/>
</dbReference>
<proteinExistence type="predicted"/>
<evidence type="ECO:0000313" key="3">
    <source>
        <dbReference type="EMBL" id="PKI72714.1"/>
    </source>
</evidence>
<keyword evidence="1" id="KW-0472">Membrane</keyword>
<keyword evidence="1" id="KW-0812">Transmembrane</keyword>
<reference evidence="3 5" key="3">
    <citation type="submission" date="2017-11" db="EMBL/GenBank/DDBJ databases">
        <title>De-novo sequencing of pomegranate (Punica granatum L.) genome.</title>
        <authorList>
            <person name="Akparov Z."/>
            <person name="Amiraslanov A."/>
            <person name="Hajiyeva S."/>
            <person name="Abbasov M."/>
            <person name="Kaur K."/>
            <person name="Hamwieh A."/>
            <person name="Solovyev V."/>
            <person name="Salamov A."/>
            <person name="Braich B."/>
            <person name="Kosarev P."/>
            <person name="Mahmoud A."/>
            <person name="Hajiyev E."/>
            <person name="Babayeva S."/>
            <person name="Izzatullayeva V."/>
            <person name="Mammadov A."/>
            <person name="Mammadov A."/>
            <person name="Sharifova S."/>
            <person name="Ojaghi J."/>
            <person name="Eynullazada K."/>
            <person name="Bayramov B."/>
            <person name="Abdulazimova A."/>
            <person name="Shahmuradov I."/>
        </authorList>
    </citation>
    <scope>NUCLEOTIDE SEQUENCE [LARGE SCALE GENOMIC DNA]</scope>
    <source>
        <strain evidence="3">AG2017</strain>
        <strain evidence="5">cv. AG2017</strain>
        <tissue evidence="3">Leaf</tissue>
    </source>
</reference>
<evidence type="ECO:0000256" key="1">
    <source>
        <dbReference type="SAM" id="Phobius"/>
    </source>
</evidence>
<sequence length="173" mass="19415">MKNGSRSKFLLCFRPVVVDDVILERSSAAATVSSATIQSDTLDNRSKVCTPVLLSEPQTSHCACCWSSDGNVACCKRERETESEMEDVSGMDDVSGFGVGVLCFDLLFCLTVTVFWGRLFAILLTCTLMYLVPLRRKGDGRHLLDVKTPPEMERKRRVAIMEGLLQRNRHRKH</sequence>
<reference evidence="4" key="1">
    <citation type="journal article" date="2017" name="Plant J.">
        <title>The pomegranate (Punica granatum L.) genome and the genomics of punicalagin biosynthesis.</title>
        <authorList>
            <person name="Qin G."/>
            <person name="Xu C."/>
            <person name="Ming R."/>
            <person name="Tang H."/>
            <person name="Guyot R."/>
            <person name="Kramer E.M."/>
            <person name="Hu Y."/>
            <person name="Yi X."/>
            <person name="Qi Y."/>
            <person name="Xu X."/>
            <person name="Gao Z."/>
            <person name="Pan H."/>
            <person name="Jian J."/>
            <person name="Tian Y."/>
            <person name="Yue Z."/>
            <person name="Xu Y."/>
        </authorList>
    </citation>
    <scope>NUCLEOTIDE SEQUENCE [LARGE SCALE GENOMIC DNA]</scope>
    <source>
        <strain evidence="4">cv. Dabenzi</strain>
    </source>
</reference>
<evidence type="ECO:0000313" key="2">
    <source>
        <dbReference type="EMBL" id="OWM78600.1"/>
    </source>
</evidence>
<name>A0A218X1S8_PUNGR</name>
<protein>
    <recommendedName>
        <fullName evidence="6">Transmembrane protein</fullName>
    </recommendedName>
</protein>
<evidence type="ECO:0000313" key="5">
    <source>
        <dbReference type="Proteomes" id="UP000233551"/>
    </source>
</evidence>
<dbReference type="GeneID" id="116195045"/>
<organism evidence="2 4">
    <name type="scientific">Punica granatum</name>
    <name type="common">Pomegranate</name>
    <dbReference type="NCBI Taxonomy" id="22663"/>
    <lineage>
        <taxon>Eukaryota</taxon>
        <taxon>Viridiplantae</taxon>
        <taxon>Streptophyta</taxon>
        <taxon>Embryophyta</taxon>
        <taxon>Tracheophyta</taxon>
        <taxon>Spermatophyta</taxon>
        <taxon>Magnoliopsida</taxon>
        <taxon>eudicotyledons</taxon>
        <taxon>Gunneridae</taxon>
        <taxon>Pentapetalae</taxon>
        <taxon>rosids</taxon>
        <taxon>malvids</taxon>
        <taxon>Myrtales</taxon>
        <taxon>Lythraceae</taxon>
        <taxon>Punica</taxon>
    </lineage>
</organism>
<dbReference type="Proteomes" id="UP000197138">
    <property type="component" value="Unassembled WGS sequence"/>
</dbReference>